<dbReference type="PANTHER" id="PTHR30055:SF219">
    <property type="entry name" value="TRANSCRIPTIONAL REGULATORY PROTEIN"/>
    <property type="match status" value="1"/>
</dbReference>
<evidence type="ECO:0000259" key="3">
    <source>
        <dbReference type="PROSITE" id="PS50977"/>
    </source>
</evidence>
<dbReference type="SUPFAM" id="SSF46689">
    <property type="entry name" value="Homeodomain-like"/>
    <property type="match status" value="1"/>
</dbReference>
<dbReference type="PROSITE" id="PS01081">
    <property type="entry name" value="HTH_TETR_1"/>
    <property type="match status" value="1"/>
</dbReference>
<dbReference type="GO" id="GO:0003700">
    <property type="term" value="F:DNA-binding transcription factor activity"/>
    <property type="evidence" value="ECO:0007669"/>
    <property type="project" value="TreeGrafter"/>
</dbReference>
<evidence type="ECO:0000256" key="2">
    <source>
        <dbReference type="PROSITE-ProRule" id="PRU00335"/>
    </source>
</evidence>
<dbReference type="InterPro" id="IPR050109">
    <property type="entry name" value="HTH-type_TetR-like_transc_reg"/>
</dbReference>
<organism evidence="4 5">
    <name type="scientific">Saccharothrix texasensis</name>
    <dbReference type="NCBI Taxonomy" id="103734"/>
    <lineage>
        <taxon>Bacteria</taxon>
        <taxon>Bacillati</taxon>
        <taxon>Actinomycetota</taxon>
        <taxon>Actinomycetes</taxon>
        <taxon>Pseudonocardiales</taxon>
        <taxon>Pseudonocardiaceae</taxon>
        <taxon>Saccharothrix</taxon>
    </lineage>
</organism>
<reference evidence="4 5" key="1">
    <citation type="submission" date="2018-11" db="EMBL/GenBank/DDBJ databases">
        <title>Sequencing the genomes of 1000 actinobacteria strains.</title>
        <authorList>
            <person name="Klenk H.-P."/>
        </authorList>
    </citation>
    <scope>NUCLEOTIDE SEQUENCE [LARGE SCALE GENOMIC DNA]</scope>
    <source>
        <strain evidence="4 5">DSM 44231</strain>
    </source>
</reference>
<feature type="domain" description="HTH tetR-type" evidence="3">
    <location>
        <begin position="1"/>
        <end position="61"/>
    </location>
</feature>
<dbReference type="OrthoDB" id="2356263at2"/>
<dbReference type="Gene3D" id="1.10.357.10">
    <property type="entry name" value="Tetracycline Repressor, domain 2"/>
    <property type="match status" value="1"/>
</dbReference>
<proteinExistence type="predicted"/>
<dbReference type="PROSITE" id="PS50977">
    <property type="entry name" value="HTH_TETR_2"/>
    <property type="match status" value="1"/>
</dbReference>
<dbReference type="InterPro" id="IPR009057">
    <property type="entry name" value="Homeodomain-like_sf"/>
</dbReference>
<feature type="DNA-binding region" description="H-T-H motif" evidence="2">
    <location>
        <begin position="24"/>
        <end position="43"/>
    </location>
</feature>
<dbReference type="InterPro" id="IPR001647">
    <property type="entry name" value="HTH_TetR"/>
</dbReference>
<evidence type="ECO:0000313" key="5">
    <source>
        <dbReference type="Proteomes" id="UP000268727"/>
    </source>
</evidence>
<keyword evidence="5" id="KW-1185">Reference proteome</keyword>
<keyword evidence="1 2" id="KW-0238">DNA-binding</keyword>
<evidence type="ECO:0000256" key="1">
    <source>
        <dbReference type="ARBA" id="ARBA00023125"/>
    </source>
</evidence>
<name>A0A3N1GXS9_9PSEU</name>
<sequence>MGHRDNLIAAARQCLLATGYARTTVRDLVAASGANQASINYHFGSKDQLLTRALTELNAEWGELLFSALGNPDEPIGHEERWRRIIDSIRDHQDLWFVNFESVSYVQHDAQIRSINAHGQELARTALARSFGGLPPSADPADVRAVGGHYYSLLVGVALQWLTDPDNAPSAADVVRADRLAAERT</sequence>
<comment type="caution">
    <text evidence="4">The sequence shown here is derived from an EMBL/GenBank/DDBJ whole genome shotgun (WGS) entry which is preliminary data.</text>
</comment>
<accession>A0A3N1GXS9</accession>
<dbReference type="Proteomes" id="UP000268727">
    <property type="component" value="Unassembled WGS sequence"/>
</dbReference>
<gene>
    <name evidence="4" type="ORF">EDD40_0288</name>
</gene>
<dbReference type="PRINTS" id="PR00455">
    <property type="entry name" value="HTHTETR"/>
</dbReference>
<dbReference type="Pfam" id="PF00440">
    <property type="entry name" value="TetR_N"/>
    <property type="match status" value="1"/>
</dbReference>
<dbReference type="AlphaFoldDB" id="A0A3N1GXS9"/>
<evidence type="ECO:0000313" key="4">
    <source>
        <dbReference type="EMBL" id="ROP35074.1"/>
    </source>
</evidence>
<protein>
    <submittedName>
        <fullName evidence="4">TetR family transcriptional regulator</fullName>
    </submittedName>
</protein>
<dbReference type="EMBL" id="RJKM01000001">
    <property type="protein sequence ID" value="ROP35074.1"/>
    <property type="molecule type" value="Genomic_DNA"/>
</dbReference>
<dbReference type="InterPro" id="IPR023772">
    <property type="entry name" value="DNA-bd_HTH_TetR-type_CS"/>
</dbReference>
<dbReference type="GO" id="GO:0000976">
    <property type="term" value="F:transcription cis-regulatory region binding"/>
    <property type="evidence" value="ECO:0007669"/>
    <property type="project" value="TreeGrafter"/>
</dbReference>
<dbReference type="PANTHER" id="PTHR30055">
    <property type="entry name" value="HTH-TYPE TRANSCRIPTIONAL REGULATOR RUTR"/>
    <property type="match status" value="1"/>
</dbReference>
<dbReference type="RefSeq" id="WP_123741279.1">
    <property type="nucleotide sequence ID" value="NZ_RJKM01000001.1"/>
</dbReference>